<dbReference type="OrthoDB" id="539995at2759"/>
<feature type="compositionally biased region" description="Basic and acidic residues" evidence="1">
    <location>
        <begin position="27"/>
        <end position="36"/>
    </location>
</feature>
<evidence type="ECO:0000313" key="3">
    <source>
        <dbReference type="Proteomes" id="UP000594638"/>
    </source>
</evidence>
<dbReference type="PANTHER" id="PTHR12498">
    <property type="entry name" value="N-TERMINAL ASPARAGINE AMIDOHYDROLASE"/>
    <property type="match status" value="1"/>
</dbReference>
<dbReference type="Gramene" id="OE9A101457T1">
    <property type="protein sequence ID" value="OE9A101457C1"/>
    <property type="gene ID" value="OE9A101457"/>
</dbReference>
<gene>
    <name evidence="2" type="ORF">OLEA9_A101457</name>
</gene>
<dbReference type="Proteomes" id="UP000594638">
    <property type="component" value="Unassembled WGS sequence"/>
</dbReference>
<dbReference type="EMBL" id="CACTIH010000171">
    <property type="protein sequence ID" value="CAA2956007.1"/>
    <property type="molecule type" value="Genomic_DNA"/>
</dbReference>
<dbReference type="GO" id="GO:0008418">
    <property type="term" value="F:protein-N-terminal asparagine amidohydrolase activity"/>
    <property type="evidence" value="ECO:0007669"/>
    <property type="project" value="InterPro"/>
</dbReference>
<protein>
    <submittedName>
        <fullName evidence="2">Uncharacterized protein</fullName>
    </submittedName>
</protein>
<dbReference type="PANTHER" id="PTHR12498:SF0">
    <property type="entry name" value="PROTEIN N-TERMINAL ASPARAGINE AMIDOHYDROLASE"/>
    <property type="match status" value="1"/>
</dbReference>
<comment type="caution">
    <text evidence="2">The sequence shown here is derived from an EMBL/GenBank/DDBJ whole genome shotgun (WGS) entry which is preliminary data.</text>
</comment>
<evidence type="ECO:0000256" key="1">
    <source>
        <dbReference type="SAM" id="MobiDB-lite"/>
    </source>
</evidence>
<reference evidence="2 3" key="1">
    <citation type="submission" date="2019-12" db="EMBL/GenBank/DDBJ databases">
        <authorList>
            <person name="Alioto T."/>
            <person name="Alioto T."/>
            <person name="Gomez Garrido J."/>
        </authorList>
    </citation>
    <scope>NUCLEOTIDE SEQUENCE [LARGE SCALE GENOMIC DNA]</scope>
</reference>
<sequence length="149" mass="16844">MKMRGIASQTTKGNGRRNNETGEGTEDSMRHQEAGRSKNGNQRSKMSGFGCDNPFDWVLREEETALPFFNGFMVEMSIGSIIPASWVRMSRCPDELVTACYDDPNWEVKLLQTYDTQADQFVIARCTWNTCQLYIAMVTKGTTHVTKKG</sequence>
<evidence type="ECO:0000313" key="2">
    <source>
        <dbReference type="EMBL" id="CAA2956007.1"/>
    </source>
</evidence>
<feature type="region of interest" description="Disordered" evidence="1">
    <location>
        <begin position="1"/>
        <end position="47"/>
    </location>
</feature>
<dbReference type="AlphaFoldDB" id="A0A8S0PWU1"/>
<dbReference type="GO" id="GO:0005634">
    <property type="term" value="C:nucleus"/>
    <property type="evidence" value="ECO:0007669"/>
    <property type="project" value="TreeGrafter"/>
</dbReference>
<keyword evidence="3" id="KW-1185">Reference proteome</keyword>
<proteinExistence type="predicted"/>
<dbReference type="GO" id="GO:0006511">
    <property type="term" value="P:ubiquitin-dependent protein catabolic process"/>
    <property type="evidence" value="ECO:0007669"/>
    <property type="project" value="TreeGrafter"/>
</dbReference>
<organism evidence="2 3">
    <name type="scientific">Olea europaea subsp. europaea</name>
    <dbReference type="NCBI Taxonomy" id="158383"/>
    <lineage>
        <taxon>Eukaryota</taxon>
        <taxon>Viridiplantae</taxon>
        <taxon>Streptophyta</taxon>
        <taxon>Embryophyta</taxon>
        <taxon>Tracheophyta</taxon>
        <taxon>Spermatophyta</taxon>
        <taxon>Magnoliopsida</taxon>
        <taxon>eudicotyledons</taxon>
        <taxon>Gunneridae</taxon>
        <taxon>Pentapetalae</taxon>
        <taxon>asterids</taxon>
        <taxon>lamiids</taxon>
        <taxon>Lamiales</taxon>
        <taxon>Oleaceae</taxon>
        <taxon>Oleeae</taxon>
        <taxon>Olea</taxon>
    </lineage>
</organism>
<name>A0A8S0PWU1_OLEEU</name>
<accession>A0A8S0PWU1</accession>
<dbReference type="InterPro" id="IPR026750">
    <property type="entry name" value="NTAN1"/>
</dbReference>
<dbReference type="Pfam" id="PF14736">
    <property type="entry name" value="N_Asn_amidohyd"/>
    <property type="match status" value="1"/>
</dbReference>